<reference evidence="3" key="2">
    <citation type="submission" date="2020-03" db="EMBL/GenBank/DDBJ databases">
        <title>Flavobacteriaceae bacterium strain TP-CH-4, a member of the family Flavobacteriaceae isolated from a deep-sea seamount.</title>
        <authorList>
            <person name="Zhang D.-C."/>
        </authorList>
    </citation>
    <scope>NUCLEOTIDE SEQUENCE</scope>
    <source>
        <strain evidence="3">TP-CH-4</strain>
    </source>
</reference>
<dbReference type="Pfam" id="PF03808">
    <property type="entry name" value="Glyco_tran_WecG"/>
    <property type="match status" value="1"/>
</dbReference>
<evidence type="ECO:0000256" key="2">
    <source>
        <dbReference type="ARBA" id="ARBA00022679"/>
    </source>
</evidence>
<dbReference type="NCBIfam" id="TIGR00696">
    <property type="entry name" value="wecG_tagA_cpsF"/>
    <property type="match status" value="1"/>
</dbReference>
<evidence type="ECO:0000256" key="1">
    <source>
        <dbReference type="ARBA" id="ARBA00022676"/>
    </source>
</evidence>
<accession>A0A967B1I0</accession>
<dbReference type="AlphaFoldDB" id="A0A967B1I0"/>
<gene>
    <name evidence="3" type="ORF">FK220_018710</name>
</gene>
<dbReference type="CDD" id="cd06533">
    <property type="entry name" value="Glyco_transf_WecG_TagA"/>
    <property type="match status" value="1"/>
</dbReference>
<reference evidence="3" key="1">
    <citation type="submission" date="2019-07" db="EMBL/GenBank/DDBJ databases">
        <authorList>
            <person name="De-Chao Zhang Q."/>
        </authorList>
    </citation>
    <scope>NUCLEOTIDE SEQUENCE</scope>
    <source>
        <strain evidence="3">TP-CH-4</strain>
    </source>
</reference>
<keyword evidence="1" id="KW-0328">Glycosyltransferase</keyword>
<dbReference type="EMBL" id="VIKU02000008">
    <property type="protein sequence ID" value="NHF61392.1"/>
    <property type="molecule type" value="Genomic_DNA"/>
</dbReference>
<organism evidence="3 4">
    <name type="scientific">Pelagihabitans pacificus</name>
    <dbReference type="NCBI Taxonomy" id="2696054"/>
    <lineage>
        <taxon>Bacteria</taxon>
        <taxon>Pseudomonadati</taxon>
        <taxon>Bacteroidota</taxon>
        <taxon>Flavobacteriia</taxon>
        <taxon>Flavobacteriales</taxon>
        <taxon>Flavobacteriaceae</taxon>
        <taxon>Pelagihabitans</taxon>
    </lineage>
</organism>
<dbReference type="InterPro" id="IPR004629">
    <property type="entry name" value="WecG_TagA_CpsF"/>
</dbReference>
<keyword evidence="2" id="KW-0808">Transferase</keyword>
<name>A0A967B1I0_9FLAO</name>
<evidence type="ECO:0000313" key="3">
    <source>
        <dbReference type="EMBL" id="NHF61392.1"/>
    </source>
</evidence>
<dbReference type="PANTHER" id="PTHR34136:SF1">
    <property type="entry name" value="UDP-N-ACETYL-D-MANNOSAMINURONIC ACID TRANSFERASE"/>
    <property type="match status" value="1"/>
</dbReference>
<comment type="caution">
    <text evidence="3">The sequence shown here is derived from an EMBL/GenBank/DDBJ whole genome shotgun (WGS) entry which is preliminary data.</text>
</comment>
<dbReference type="GO" id="GO:0016758">
    <property type="term" value="F:hexosyltransferase activity"/>
    <property type="evidence" value="ECO:0007669"/>
    <property type="project" value="TreeGrafter"/>
</dbReference>
<dbReference type="Proteomes" id="UP000707206">
    <property type="component" value="Unassembled WGS sequence"/>
</dbReference>
<sequence length="248" mass="28443">MQNTTEKILGYRIFTNDLSHLPTNQKVIVNTLNQYSYCIAERDSRFKKALLDSDVLLPDGIGVVLAAKFLNGKRVQKVAGADLHRFLLQKLDSEKGKCFYLGATDSTLDKIRNRIMKDYPNVEVASYSPPFKPSFSREDNESMLRQVNAFQPDVLFIGMTAPKQEKWSAAHKEAIQAGMICSVGAVFDFYAGTVKRPNKIWIDSGLEWLGRLVKEPKRMWKRYIYYGAVFLYYLVREKWSTSAQQMSK</sequence>
<keyword evidence="4" id="KW-1185">Reference proteome</keyword>
<dbReference type="PANTHER" id="PTHR34136">
    <property type="match status" value="1"/>
</dbReference>
<protein>
    <submittedName>
        <fullName evidence="3">WecB/TagA/CpsF family glycosyltransferase</fullName>
    </submittedName>
</protein>
<dbReference type="RefSeq" id="WP_152575894.1">
    <property type="nucleotide sequence ID" value="NZ_VIKU02000008.1"/>
</dbReference>
<proteinExistence type="predicted"/>
<evidence type="ECO:0000313" key="4">
    <source>
        <dbReference type="Proteomes" id="UP000707206"/>
    </source>
</evidence>